<dbReference type="Proteomes" id="UP000007494">
    <property type="component" value="Chromosome XII"/>
</dbReference>
<comment type="similarity">
    <text evidence="1">Belongs to the SufE family.</text>
</comment>
<dbReference type="InterPro" id="IPR003808">
    <property type="entry name" value="Fe-S_metab-assoc_dom"/>
</dbReference>
<feature type="region of interest" description="Disordered" evidence="2">
    <location>
        <begin position="45"/>
        <end position="75"/>
    </location>
</feature>
<dbReference type="InParanoid" id="F0VRT5"/>
<name>F0VRT5_NEOCL</name>
<feature type="domain" description="Fe-S metabolism associated" evidence="3">
    <location>
        <begin position="95"/>
        <end position="213"/>
    </location>
</feature>
<accession>F0VRT5</accession>
<dbReference type="EMBL" id="FR823393">
    <property type="protein sequence ID" value="CBZ56433.1"/>
    <property type="molecule type" value="Genomic_DNA"/>
</dbReference>
<evidence type="ECO:0000259" key="3">
    <source>
        <dbReference type="Pfam" id="PF02657"/>
    </source>
</evidence>
<dbReference type="OMA" id="PWACARH"/>
<dbReference type="eggNOG" id="ENOG502S3NN">
    <property type="taxonomic scope" value="Eukaryota"/>
</dbReference>
<dbReference type="Pfam" id="PF02657">
    <property type="entry name" value="SufE"/>
    <property type="match status" value="1"/>
</dbReference>
<dbReference type="Gene3D" id="3.90.1010.10">
    <property type="match status" value="1"/>
</dbReference>
<dbReference type="PANTHER" id="PTHR43597">
    <property type="entry name" value="SULFUR ACCEPTOR PROTEIN CSDE"/>
    <property type="match status" value="1"/>
</dbReference>
<keyword evidence="5" id="KW-1185">Reference proteome</keyword>
<feature type="region of interest" description="Disordered" evidence="2">
    <location>
        <begin position="218"/>
        <end position="239"/>
    </location>
</feature>
<feature type="compositionally biased region" description="Polar residues" evidence="2">
    <location>
        <begin position="1"/>
        <end position="12"/>
    </location>
</feature>
<feature type="compositionally biased region" description="Basic and acidic residues" evidence="2">
    <location>
        <begin position="55"/>
        <end position="75"/>
    </location>
</feature>
<gene>
    <name evidence="4" type="ORF">NCLIV_068570</name>
</gene>
<feature type="region of interest" description="Disordered" evidence="2">
    <location>
        <begin position="1"/>
        <end position="21"/>
    </location>
</feature>
<sequence length="239" mass="26136">MRSTHASPSGQGRSWGWPAPQPWACARHVGREREQAFVVFLGQPHIPAGAGDATRPTKGEGDRRLKSNEGSDEKLNQFPAPLQELLRSLRRLPAKDCRARMERLLSLGNGLRQLSPHLRTRDNLVLGCQSVVHVHSDARKDETGTLRMYYMGHAEALTTKGLLQLLVRGLSGATPKEIDRVPLNIMALAGLSHFITPSRMNGFTNILTKMKAQAAAAARAVEAPTEQGPQQDGGKNFTP</sequence>
<dbReference type="RefSeq" id="XP_003886458.1">
    <property type="nucleotide sequence ID" value="XM_003886409.1"/>
</dbReference>
<proteinExistence type="inferred from homology"/>
<evidence type="ECO:0000256" key="2">
    <source>
        <dbReference type="SAM" id="MobiDB-lite"/>
    </source>
</evidence>
<dbReference type="OrthoDB" id="411584at2759"/>
<dbReference type="PANTHER" id="PTHR43597:SF5">
    <property type="entry name" value="SUFE-LIKE PROTEIN 2, CHLOROPLASTIC"/>
    <property type="match status" value="1"/>
</dbReference>
<reference evidence="5" key="1">
    <citation type="journal article" date="2012" name="PLoS Pathog.">
        <title>Comparative genomics of the apicomplexan parasites Toxoplasma gondii and Neospora caninum: Coccidia differing in host range and transmission strategy.</title>
        <authorList>
            <person name="Reid A.J."/>
            <person name="Vermont S.J."/>
            <person name="Cotton J.A."/>
            <person name="Harris D."/>
            <person name="Hill-Cawthorne G.A."/>
            <person name="Konen-Waisman S."/>
            <person name="Latham S.M."/>
            <person name="Mourier T."/>
            <person name="Norton R."/>
            <person name="Quail M.A."/>
            <person name="Sanders M."/>
            <person name="Shanmugam D."/>
            <person name="Sohal A."/>
            <person name="Wasmuth J.D."/>
            <person name="Brunk B."/>
            <person name="Grigg M.E."/>
            <person name="Howard J.C."/>
            <person name="Parkinson J."/>
            <person name="Roos D.S."/>
            <person name="Trees A.J."/>
            <person name="Berriman M."/>
            <person name="Pain A."/>
            <person name="Wastling J.M."/>
        </authorList>
    </citation>
    <scope>NUCLEOTIDE SEQUENCE [LARGE SCALE GENOMIC DNA]</scope>
    <source>
        <strain evidence="5">Liverpool</strain>
    </source>
</reference>
<dbReference type="VEuPathDB" id="ToxoDB:NCLIV_068570"/>
<evidence type="ECO:0000256" key="1">
    <source>
        <dbReference type="ARBA" id="ARBA00010282"/>
    </source>
</evidence>
<dbReference type="AlphaFoldDB" id="F0VRT5"/>
<dbReference type="GeneID" id="13445655"/>
<evidence type="ECO:0000313" key="5">
    <source>
        <dbReference type="Proteomes" id="UP000007494"/>
    </source>
</evidence>
<dbReference type="SUPFAM" id="SSF82649">
    <property type="entry name" value="SufE/NifU"/>
    <property type="match status" value="1"/>
</dbReference>
<protein>
    <submittedName>
        <fullName evidence="4">Putative Fe-S metabolism associated domain-containing protein</fullName>
    </submittedName>
</protein>
<evidence type="ECO:0000313" key="4">
    <source>
        <dbReference type="EMBL" id="CBZ56433.1"/>
    </source>
</evidence>
<organism evidence="4 5">
    <name type="scientific">Neospora caninum (strain Liverpool)</name>
    <dbReference type="NCBI Taxonomy" id="572307"/>
    <lineage>
        <taxon>Eukaryota</taxon>
        <taxon>Sar</taxon>
        <taxon>Alveolata</taxon>
        <taxon>Apicomplexa</taxon>
        <taxon>Conoidasida</taxon>
        <taxon>Coccidia</taxon>
        <taxon>Eucoccidiorida</taxon>
        <taxon>Eimeriorina</taxon>
        <taxon>Sarcocystidae</taxon>
        <taxon>Neospora</taxon>
    </lineage>
</organism>